<keyword evidence="3" id="KW-1185">Reference proteome</keyword>
<reference evidence="2 3" key="1">
    <citation type="submission" date="2016-11" db="EMBL/GenBank/DDBJ databases">
        <authorList>
            <person name="Jaros S."/>
            <person name="Januszkiewicz K."/>
            <person name="Wedrychowicz H."/>
        </authorList>
    </citation>
    <scope>NUCLEOTIDE SEQUENCE [LARGE SCALE GENOMIC DNA]</scope>
    <source>
        <strain evidence="2 3">DSM 27406</strain>
    </source>
</reference>
<dbReference type="Gene3D" id="1.20.1260.10">
    <property type="match status" value="1"/>
</dbReference>
<dbReference type="InterPro" id="IPR019052">
    <property type="entry name" value="DUF2383"/>
</dbReference>
<protein>
    <recommendedName>
        <fullName evidence="1">DUF2383 domain-containing protein</fullName>
    </recommendedName>
</protein>
<dbReference type="Pfam" id="PF09537">
    <property type="entry name" value="DUF2383"/>
    <property type="match status" value="1"/>
</dbReference>
<proteinExistence type="predicted"/>
<evidence type="ECO:0000313" key="2">
    <source>
        <dbReference type="EMBL" id="SHL88751.1"/>
    </source>
</evidence>
<dbReference type="InterPro" id="IPR016920">
    <property type="entry name" value="UCP029477"/>
</dbReference>
<dbReference type="EMBL" id="FRBL01000005">
    <property type="protein sequence ID" value="SHL88751.1"/>
    <property type="molecule type" value="Genomic_DNA"/>
</dbReference>
<feature type="domain" description="DUF2383" evidence="1">
    <location>
        <begin position="10"/>
        <end position="115"/>
    </location>
</feature>
<dbReference type="RefSeq" id="WP_073082313.1">
    <property type="nucleotide sequence ID" value="NZ_FRBL01000005.1"/>
</dbReference>
<dbReference type="InterPro" id="IPR011971">
    <property type="entry name" value="CHP02284"/>
</dbReference>
<dbReference type="AlphaFoldDB" id="A0A1M7EAD0"/>
<dbReference type="InterPro" id="IPR012347">
    <property type="entry name" value="Ferritin-like"/>
</dbReference>
<sequence>MQQQENLKTLLNDLVKINNDRVAGYQKAFDATDDADLQILFKRLQQESEEYASQLNAELLKLGDEPQTDSTMSGKLYRTWMDMKIAFTGEDRYAILSSCEYGEDAIKRAYEDALKSDTSMPYTLRELIAAQAASLRKAHDTIKASRDVEKINH</sequence>
<evidence type="ECO:0000313" key="3">
    <source>
        <dbReference type="Proteomes" id="UP000184420"/>
    </source>
</evidence>
<dbReference type="OrthoDB" id="282393at2"/>
<name>A0A1M7EAD0_9BACT</name>
<dbReference type="PIRSF" id="PIRSF029477">
    <property type="entry name" value="UCP029477"/>
    <property type="match status" value="1"/>
</dbReference>
<evidence type="ECO:0000259" key="1">
    <source>
        <dbReference type="Pfam" id="PF09537"/>
    </source>
</evidence>
<organism evidence="2 3">
    <name type="scientific">Chitinophaga jiangningensis</name>
    <dbReference type="NCBI Taxonomy" id="1419482"/>
    <lineage>
        <taxon>Bacteria</taxon>
        <taxon>Pseudomonadati</taxon>
        <taxon>Bacteroidota</taxon>
        <taxon>Chitinophagia</taxon>
        <taxon>Chitinophagales</taxon>
        <taxon>Chitinophagaceae</taxon>
        <taxon>Chitinophaga</taxon>
    </lineage>
</organism>
<gene>
    <name evidence="2" type="ORF">SAMN05444266_105358</name>
</gene>
<dbReference type="NCBIfam" id="TIGR02284">
    <property type="entry name" value="PA2169 family four-helix-bundle protein"/>
    <property type="match status" value="1"/>
</dbReference>
<accession>A0A1M7EAD0</accession>
<dbReference type="STRING" id="1419482.SAMN05444266_105358"/>
<dbReference type="Proteomes" id="UP000184420">
    <property type="component" value="Unassembled WGS sequence"/>
</dbReference>